<evidence type="ECO:0000313" key="2">
    <source>
        <dbReference type="Proteomes" id="UP001165042"/>
    </source>
</evidence>
<dbReference type="SUPFAM" id="SSF56112">
    <property type="entry name" value="Protein kinase-like (PK-like)"/>
    <property type="match status" value="1"/>
</dbReference>
<dbReference type="EMBL" id="BSSD01000001">
    <property type="protein sequence ID" value="GLW90440.1"/>
    <property type="molecule type" value="Genomic_DNA"/>
</dbReference>
<protein>
    <submittedName>
        <fullName evidence="1">TIGR02569 family protein</fullName>
    </submittedName>
</protein>
<dbReference type="AlphaFoldDB" id="A0A9W6V5J9"/>
<name>A0A9W6V5J9_9PSEU</name>
<comment type="caution">
    <text evidence="1">The sequence shown here is derived from an EMBL/GenBank/DDBJ whole genome shotgun (WGS) entry which is preliminary data.</text>
</comment>
<reference evidence="1" key="1">
    <citation type="submission" date="2023-02" db="EMBL/GenBank/DDBJ databases">
        <title>Actinokineospora globicatena NBRC 15670.</title>
        <authorList>
            <person name="Ichikawa N."/>
            <person name="Sato H."/>
            <person name="Tonouchi N."/>
        </authorList>
    </citation>
    <scope>NUCLEOTIDE SEQUENCE</scope>
    <source>
        <strain evidence="1">NBRC 15670</strain>
    </source>
</reference>
<sequence>MPGGQGQAWGAGRVVVKPVGDLAETVWRAGVLDGLAGAGVRVARPVRATSGEWVVEGWEASEFVEGAADVRRADDEVRAGIAFHAAVAGLDRPEFLDRRDGAYDVADRVAWGEVPVAASEVAAELLGPLLEVWRPVEMVSQVVHGDLPGNVLFAEGDPPAVIDWAVYWRPAEWAAAVVVADALCWYGGEPALIERWAHLSSWDQMLVRALIYRIVIHDELFGAAGWTPDHVDAYRPVVELVVAFHKTAA</sequence>
<dbReference type="NCBIfam" id="TIGR02569">
    <property type="entry name" value="TIGR02569_actnb"/>
    <property type="match status" value="1"/>
</dbReference>
<accession>A0A9W6V5J9</accession>
<dbReference type="InterPro" id="IPR011009">
    <property type="entry name" value="Kinase-like_dom_sf"/>
</dbReference>
<dbReference type="InterPro" id="IPR013402">
    <property type="entry name" value="CHP02569"/>
</dbReference>
<gene>
    <name evidence="1" type="ORF">Aglo03_12560</name>
</gene>
<keyword evidence="2" id="KW-1185">Reference proteome</keyword>
<organism evidence="1 2">
    <name type="scientific">Actinokineospora globicatena</name>
    <dbReference type="NCBI Taxonomy" id="103729"/>
    <lineage>
        <taxon>Bacteria</taxon>
        <taxon>Bacillati</taxon>
        <taxon>Actinomycetota</taxon>
        <taxon>Actinomycetes</taxon>
        <taxon>Pseudonocardiales</taxon>
        <taxon>Pseudonocardiaceae</taxon>
        <taxon>Actinokineospora</taxon>
    </lineage>
</organism>
<evidence type="ECO:0000313" key="1">
    <source>
        <dbReference type="EMBL" id="GLW90440.1"/>
    </source>
</evidence>
<proteinExistence type="predicted"/>
<dbReference type="Proteomes" id="UP001165042">
    <property type="component" value="Unassembled WGS sequence"/>
</dbReference>